<dbReference type="GO" id="GO:0016747">
    <property type="term" value="F:acyltransferase activity, transferring groups other than amino-acyl groups"/>
    <property type="evidence" value="ECO:0007669"/>
    <property type="project" value="InterPro"/>
</dbReference>
<protein>
    <recommendedName>
        <fullName evidence="4">Thiolase N-terminal domain-containing protein</fullName>
    </recommendedName>
</protein>
<dbReference type="EMBL" id="JAEAOA010001141">
    <property type="protein sequence ID" value="KAK3606936.1"/>
    <property type="molecule type" value="Genomic_DNA"/>
</dbReference>
<dbReference type="PANTHER" id="PTHR18919:SF107">
    <property type="entry name" value="ACETYL-COA ACETYLTRANSFERASE, CYTOSOLIC"/>
    <property type="match status" value="1"/>
</dbReference>
<reference evidence="5" key="2">
    <citation type="journal article" date="2021" name="Genome Biol. Evol.">
        <title>Developing a high-quality reference genome for a parasitic bivalve with doubly uniparental inheritance (Bivalvia: Unionida).</title>
        <authorList>
            <person name="Smith C.H."/>
        </authorList>
    </citation>
    <scope>NUCLEOTIDE SEQUENCE</scope>
    <source>
        <strain evidence="5">CHS0354</strain>
        <tissue evidence="5">Mantle</tissue>
    </source>
</reference>
<dbReference type="Proteomes" id="UP001195483">
    <property type="component" value="Unassembled WGS sequence"/>
</dbReference>
<feature type="domain" description="Thiolase N-terminal" evidence="4">
    <location>
        <begin position="215"/>
        <end position="288"/>
    </location>
</feature>
<dbReference type="SUPFAM" id="SSF53901">
    <property type="entry name" value="Thiolase-like"/>
    <property type="match status" value="1"/>
</dbReference>
<reference evidence="5" key="1">
    <citation type="journal article" date="2021" name="Genome Biol. Evol.">
        <title>A High-Quality Reference Genome for a Parasitic Bivalve with Doubly Uniparental Inheritance (Bivalvia: Unionida).</title>
        <authorList>
            <person name="Smith C.H."/>
        </authorList>
    </citation>
    <scope>NUCLEOTIDE SEQUENCE</scope>
    <source>
        <strain evidence="5">CHS0354</strain>
    </source>
</reference>
<dbReference type="PANTHER" id="PTHR18919">
    <property type="entry name" value="ACETYL-COA C-ACYLTRANSFERASE"/>
    <property type="match status" value="1"/>
</dbReference>
<evidence type="ECO:0000313" key="5">
    <source>
        <dbReference type="EMBL" id="KAK3606936.1"/>
    </source>
</evidence>
<name>A0AAE0TAS9_9BIVA</name>
<sequence>MFDLYTTTVKEFIAAEQKNLNSLNESAVKYYKLALEVKTPENFVQFQTEAAKEFAGKLQKITEENAEMSKNAGSKYNELVESLYKESIKAAKGQITQPPPTQKTMNKDFQDDMQKRVDLALNLVDLNVKAMTAFVESQSKALKEVITATVENTKSAKTLSRRPINRQHPRSSNTVAGLCSCINPQSKKCSKVIHSLFTEYFETNLFHSGGNMKEVVIAAAKRTAVGSSGGIFSNTPAHTLGAACIKAVLDETGLKPEQIDEVIMGQVLTAGGGQNPARRASLDAGLKNRDSRHEYQQIVRKRYESCSPRLSGNLVGRGRYYDRRRTGKHEHGAASSVGFPFRCETGRLGHERLADA</sequence>
<comment type="similarity">
    <text evidence="1">Belongs to the thiolase-like superfamily. Thiolase family.</text>
</comment>
<dbReference type="Gene3D" id="3.40.47.10">
    <property type="match status" value="1"/>
</dbReference>
<organism evidence="5 6">
    <name type="scientific">Potamilus streckersoni</name>
    <dbReference type="NCBI Taxonomy" id="2493646"/>
    <lineage>
        <taxon>Eukaryota</taxon>
        <taxon>Metazoa</taxon>
        <taxon>Spiralia</taxon>
        <taxon>Lophotrochozoa</taxon>
        <taxon>Mollusca</taxon>
        <taxon>Bivalvia</taxon>
        <taxon>Autobranchia</taxon>
        <taxon>Heteroconchia</taxon>
        <taxon>Palaeoheterodonta</taxon>
        <taxon>Unionida</taxon>
        <taxon>Unionoidea</taxon>
        <taxon>Unionidae</taxon>
        <taxon>Ambleminae</taxon>
        <taxon>Lampsilini</taxon>
        <taxon>Potamilus</taxon>
    </lineage>
</organism>
<dbReference type="Pfam" id="PF00108">
    <property type="entry name" value="Thiolase_N"/>
    <property type="match status" value="1"/>
</dbReference>
<reference evidence="5" key="3">
    <citation type="submission" date="2023-05" db="EMBL/GenBank/DDBJ databases">
        <authorList>
            <person name="Smith C.H."/>
        </authorList>
    </citation>
    <scope>NUCLEOTIDE SEQUENCE</scope>
    <source>
        <strain evidence="5">CHS0354</strain>
        <tissue evidence="5">Mantle</tissue>
    </source>
</reference>
<evidence type="ECO:0000256" key="1">
    <source>
        <dbReference type="ARBA" id="ARBA00010982"/>
    </source>
</evidence>
<dbReference type="InterPro" id="IPR016039">
    <property type="entry name" value="Thiolase-like"/>
</dbReference>
<proteinExistence type="inferred from homology"/>
<dbReference type="InterPro" id="IPR020616">
    <property type="entry name" value="Thiolase_N"/>
</dbReference>
<keyword evidence="6" id="KW-1185">Reference proteome</keyword>
<accession>A0AAE0TAS9</accession>
<evidence type="ECO:0000259" key="4">
    <source>
        <dbReference type="Pfam" id="PF00108"/>
    </source>
</evidence>
<evidence type="ECO:0000256" key="2">
    <source>
        <dbReference type="ARBA" id="ARBA00022679"/>
    </source>
</evidence>
<keyword evidence="3" id="KW-0012">Acyltransferase</keyword>
<evidence type="ECO:0000313" key="6">
    <source>
        <dbReference type="Proteomes" id="UP001195483"/>
    </source>
</evidence>
<keyword evidence="2" id="KW-0808">Transferase</keyword>
<evidence type="ECO:0000256" key="3">
    <source>
        <dbReference type="ARBA" id="ARBA00023315"/>
    </source>
</evidence>
<dbReference type="AlphaFoldDB" id="A0AAE0TAS9"/>
<gene>
    <name evidence="5" type="ORF">CHS0354_018532</name>
</gene>
<comment type="caution">
    <text evidence="5">The sequence shown here is derived from an EMBL/GenBank/DDBJ whole genome shotgun (WGS) entry which is preliminary data.</text>
</comment>